<evidence type="ECO:0000256" key="2">
    <source>
        <dbReference type="ARBA" id="ARBA00023065"/>
    </source>
</evidence>
<feature type="compositionally biased region" description="Polar residues" evidence="4">
    <location>
        <begin position="411"/>
        <end position="430"/>
    </location>
</feature>
<keyword evidence="1" id="KW-0813">Transport</keyword>
<name>A0ABQ7LZW5_BRACM</name>
<keyword evidence="9" id="KW-1185">Reference proteome</keyword>
<evidence type="ECO:0000256" key="4">
    <source>
        <dbReference type="SAM" id="MobiDB-lite"/>
    </source>
</evidence>
<dbReference type="Gene3D" id="2.60.40.1080">
    <property type="match status" value="1"/>
</dbReference>
<evidence type="ECO:0000256" key="3">
    <source>
        <dbReference type="PROSITE-ProRule" id="PRU00176"/>
    </source>
</evidence>
<dbReference type="InterPro" id="IPR012677">
    <property type="entry name" value="Nucleotide-bd_a/b_plait_sf"/>
</dbReference>
<keyword evidence="5" id="KW-1133">Transmembrane helix</keyword>
<dbReference type="InterPro" id="IPR035921">
    <property type="entry name" value="F/V-ATP_Csub_sf"/>
</dbReference>
<keyword evidence="2" id="KW-0406">Ion transport</keyword>
<dbReference type="InterPro" id="IPR000504">
    <property type="entry name" value="RRM_dom"/>
</dbReference>
<evidence type="ECO:0000259" key="7">
    <source>
        <dbReference type="PROSITE" id="PS50102"/>
    </source>
</evidence>
<dbReference type="Gene3D" id="3.30.70.330">
    <property type="match status" value="1"/>
</dbReference>
<dbReference type="PRINTS" id="PR00122">
    <property type="entry name" value="VACATPASE"/>
</dbReference>
<dbReference type="SMART" id="SM00360">
    <property type="entry name" value="RRM"/>
    <property type="match status" value="1"/>
</dbReference>
<dbReference type="SUPFAM" id="SSF49373">
    <property type="entry name" value="Invasin/intimin cell-adhesion fragments"/>
    <property type="match status" value="1"/>
</dbReference>
<feature type="chain" id="PRO_5046501122" description="RRM domain-containing protein" evidence="6">
    <location>
        <begin position="22"/>
        <end position="555"/>
    </location>
</feature>
<dbReference type="PANTHER" id="PTHR23019">
    <property type="entry name" value="NUCLEAR PORE MEMBRANE GLYCOPROTEIN GP210-RELATED"/>
    <property type="match status" value="1"/>
</dbReference>
<dbReference type="Pfam" id="PF24425">
    <property type="entry name" value="Ig_GP210_15th"/>
    <property type="match status" value="1"/>
</dbReference>
<keyword evidence="5" id="KW-0812">Transmembrane</keyword>
<keyword evidence="5" id="KW-0472">Membrane</keyword>
<accession>A0ABQ7LZW5</accession>
<evidence type="ECO:0000313" key="8">
    <source>
        <dbReference type="EMBL" id="KAG5392089.1"/>
    </source>
</evidence>
<dbReference type="EMBL" id="JADBGQ010000006">
    <property type="protein sequence ID" value="KAG5392089.1"/>
    <property type="molecule type" value="Genomic_DNA"/>
</dbReference>
<comment type="caution">
    <text evidence="8">The sequence shown here is derived from an EMBL/GenBank/DDBJ whole genome shotgun (WGS) entry which is preliminary data.</text>
</comment>
<dbReference type="InterPro" id="IPR008964">
    <property type="entry name" value="Invasin/intimin_cell_adhesion"/>
</dbReference>
<feature type="signal peptide" evidence="6">
    <location>
        <begin position="1"/>
        <end position="21"/>
    </location>
</feature>
<evidence type="ECO:0000256" key="6">
    <source>
        <dbReference type="SAM" id="SignalP"/>
    </source>
</evidence>
<dbReference type="InterPro" id="IPR056232">
    <property type="entry name" value="Ig_GP210_15th"/>
</dbReference>
<organism evidence="8 9">
    <name type="scientific">Brassica rapa subsp. trilocularis</name>
    <dbReference type="NCBI Taxonomy" id="1813537"/>
    <lineage>
        <taxon>Eukaryota</taxon>
        <taxon>Viridiplantae</taxon>
        <taxon>Streptophyta</taxon>
        <taxon>Embryophyta</taxon>
        <taxon>Tracheophyta</taxon>
        <taxon>Spermatophyta</taxon>
        <taxon>Magnoliopsida</taxon>
        <taxon>eudicotyledons</taxon>
        <taxon>Gunneridae</taxon>
        <taxon>Pentapetalae</taxon>
        <taxon>rosids</taxon>
        <taxon>malvids</taxon>
        <taxon>Brassicales</taxon>
        <taxon>Brassicaceae</taxon>
        <taxon>Brassiceae</taxon>
        <taxon>Brassica</taxon>
    </lineage>
</organism>
<feature type="transmembrane region" description="Helical" evidence="5">
    <location>
        <begin position="500"/>
        <end position="519"/>
    </location>
</feature>
<dbReference type="Gene3D" id="1.20.120.610">
    <property type="entry name" value="lithium bound rotor ring of v- atpase"/>
    <property type="match status" value="1"/>
</dbReference>
<proteinExistence type="predicted"/>
<dbReference type="Proteomes" id="UP000823674">
    <property type="component" value="Chromosome A06"/>
</dbReference>
<dbReference type="PROSITE" id="PS50102">
    <property type="entry name" value="RRM"/>
    <property type="match status" value="1"/>
</dbReference>
<sequence length="555" mass="60575">MVRLGIFLFLLFLTFVGETSSSRDLPRVCEQVEFTSNNIEDGTPQILLPWTPSSCQEMQLAVTGGCAKASSDYLWLTSDESIISLSPNGVIKAKKPGVATVIAVSTSEPHNFDEILVKVPVPPSMVMWQNVPVETVVVSRLQIGVTMKSSKGAQNFDTTLHRNNIHTDSAKETRSSRRCSTYPLKFRKKKFVALDNGKKATFECHVKPPFIGTSKPWIELETGNIYCIFISNSNNMKPLKGASSALLLGRLSVSGTRKTMNITSEFNNVIITILENSDVQIHGREKESLSMSSRVDVGVPKTEVEMIVTLSAAGQKMIIRYEVDESQIPVKPYFVYLLMVPFLDFIVIIIMLKVLPRQRVLTHVSPNHVSPILSPSPDQPPLPSYLLPSPSISTRSPLPSPSPPPRLASSVTSRLLTTSPSKKTASPLMTTPLPQSFSSDLKLFVGNLPFNVDSVLVAQLFERKCGNVEMVEVIYDKVTGRSRGFGAREFVWGAREGMGAAYGTAVVMAGVLAVASMGVMRHELVMKSIVPAVMAGVLGIYGSLLNEGLGGLKFV</sequence>
<gene>
    <name evidence="8" type="primary">A06g501270.1_BraROA</name>
    <name evidence="8" type="ORF">IGI04_022052</name>
</gene>
<evidence type="ECO:0000256" key="1">
    <source>
        <dbReference type="ARBA" id="ARBA00022448"/>
    </source>
</evidence>
<reference evidence="8 9" key="1">
    <citation type="submission" date="2021-03" db="EMBL/GenBank/DDBJ databases">
        <authorList>
            <person name="King G.J."/>
            <person name="Bancroft I."/>
            <person name="Baten A."/>
            <person name="Bloomfield J."/>
            <person name="Borpatragohain P."/>
            <person name="He Z."/>
            <person name="Irish N."/>
            <person name="Irwin J."/>
            <person name="Liu K."/>
            <person name="Mauleon R.P."/>
            <person name="Moore J."/>
            <person name="Morris R."/>
            <person name="Ostergaard L."/>
            <person name="Wang B."/>
            <person name="Wells R."/>
        </authorList>
    </citation>
    <scope>NUCLEOTIDE SEQUENCE [LARGE SCALE GENOMIC DNA]</scope>
    <source>
        <strain evidence="8">R-o-18</strain>
        <tissue evidence="8">Leaf</tissue>
    </source>
</reference>
<feature type="domain" description="RRM" evidence="7">
    <location>
        <begin position="441"/>
        <end position="490"/>
    </location>
</feature>
<feature type="transmembrane region" description="Helical" evidence="5">
    <location>
        <begin position="525"/>
        <end position="545"/>
    </location>
</feature>
<protein>
    <recommendedName>
        <fullName evidence="7">RRM domain-containing protein</fullName>
    </recommendedName>
</protein>
<evidence type="ECO:0000313" key="9">
    <source>
        <dbReference type="Proteomes" id="UP000823674"/>
    </source>
</evidence>
<keyword evidence="6" id="KW-0732">Signal</keyword>
<dbReference type="InterPro" id="IPR045197">
    <property type="entry name" value="NUP210-like"/>
</dbReference>
<evidence type="ECO:0000256" key="5">
    <source>
        <dbReference type="SAM" id="Phobius"/>
    </source>
</evidence>
<dbReference type="SUPFAM" id="SSF54928">
    <property type="entry name" value="RNA-binding domain, RBD"/>
    <property type="match status" value="1"/>
</dbReference>
<keyword evidence="3" id="KW-0694">RNA-binding</keyword>
<feature type="region of interest" description="Disordered" evidence="4">
    <location>
        <begin position="392"/>
        <end position="430"/>
    </location>
</feature>
<dbReference type="InterPro" id="IPR035979">
    <property type="entry name" value="RBD_domain_sf"/>
</dbReference>
<dbReference type="InterPro" id="IPR000245">
    <property type="entry name" value="ATPase_proteolipid_csu"/>
</dbReference>
<dbReference type="Pfam" id="PF26182">
    <property type="entry name" value="Ig_NUP210_5th"/>
    <property type="match status" value="1"/>
</dbReference>
<feature type="transmembrane region" description="Helical" evidence="5">
    <location>
        <begin position="333"/>
        <end position="355"/>
    </location>
</feature>
<dbReference type="PANTHER" id="PTHR23019:SF0">
    <property type="entry name" value="NUCLEAR PORE MEMBRANE GLYCOPROTEIN 210"/>
    <property type="match status" value="1"/>
</dbReference>
<dbReference type="Pfam" id="PF00076">
    <property type="entry name" value="RRM_1"/>
    <property type="match status" value="1"/>
</dbReference>